<reference evidence="2 3" key="1">
    <citation type="submission" date="2019-09" db="EMBL/GenBank/DDBJ databases">
        <authorList>
            <person name="Chandra G."/>
            <person name="Truman W A."/>
        </authorList>
    </citation>
    <scope>NUCLEOTIDE SEQUENCE [LARGE SCALE GENOMIC DNA]</scope>
    <source>
        <strain evidence="2">PS847</strain>
    </source>
</reference>
<dbReference type="InterPro" id="IPR013423">
    <property type="entry name" value="CHP02594"/>
</dbReference>
<dbReference type="Gene3D" id="1.10.101.10">
    <property type="entry name" value="PGBD-like superfamily/PGBD"/>
    <property type="match status" value="1"/>
</dbReference>
<evidence type="ECO:0000259" key="1">
    <source>
        <dbReference type="Pfam" id="PF01471"/>
    </source>
</evidence>
<dbReference type="AlphaFoldDB" id="A0A5E7HCE1"/>
<protein>
    <recommendedName>
        <fullName evidence="1">Peptidoglycan binding-like domain-containing protein</fullName>
    </recommendedName>
</protein>
<name>A0A5E7HCE1_PSEFL</name>
<dbReference type="Proteomes" id="UP000326067">
    <property type="component" value="Unassembled WGS sequence"/>
</dbReference>
<dbReference type="RefSeq" id="WP_150635232.1">
    <property type="nucleotide sequence ID" value="NZ_CABVIC010000001.1"/>
</dbReference>
<dbReference type="NCBIfam" id="TIGR02594">
    <property type="entry name" value="TIGR02594 family protein"/>
    <property type="match status" value="1"/>
</dbReference>
<sequence>MADPKVSAIQSSLENKGFSPGDVDGIWGRLTIAAVKKFQQSKGLVVDGVVGPKTAEALFEGEDDVASLIVLPWMTEAQNLLGTKENLGPLDNPLILDWAENLDIHYKGDDVPWCGLFVAHCIGSSLLNEPLPSNPLGARRWRSFGAKAEPRFGAIMVFWRGSKSSVDGHVGFYTGEDKTSYRIIGGNQSDQVCFAWIEKDRLIDARWPTSASSLVLGSAILMVDKENDIAKSGVSLS</sequence>
<dbReference type="InterPro" id="IPR036365">
    <property type="entry name" value="PGBD-like_sf"/>
</dbReference>
<dbReference type="Pfam" id="PF01471">
    <property type="entry name" value="PG_binding_1"/>
    <property type="match status" value="1"/>
</dbReference>
<accession>A0A5E7HCE1</accession>
<proteinExistence type="predicted"/>
<organism evidence="2 3">
    <name type="scientific">Pseudomonas fluorescens</name>
    <dbReference type="NCBI Taxonomy" id="294"/>
    <lineage>
        <taxon>Bacteria</taxon>
        <taxon>Pseudomonadati</taxon>
        <taxon>Pseudomonadota</taxon>
        <taxon>Gammaproteobacteria</taxon>
        <taxon>Pseudomonadales</taxon>
        <taxon>Pseudomonadaceae</taxon>
        <taxon>Pseudomonas</taxon>
    </lineage>
</organism>
<dbReference type="EMBL" id="CABVIC010000001">
    <property type="protein sequence ID" value="VVO61665.1"/>
    <property type="molecule type" value="Genomic_DNA"/>
</dbReference>
<dbReference type="SUPFAM" id="SSF47090">
    <property type="entry name" value="PGBD-like"/>
    <property type="match status" value="1"/>
</dbReference>
<dbReference type="InterPro" id="IPR002477">
    <property type="entry name" value="Peptidoglycan-bd-like"/>
</dbReference>
<evidence type="ECO:0000313" key="3">
    <source>
        <dbReference type="Proteomes" id="UP000326067"/>
    </source>
</evidence>
<gene>
    <name evidence="2" type="ORF">PS847_00828</name>
</gene>
<feature type="domain" description="Peptidoglycan binding-like" evidence="1">
    <location>
        <begin position="4"/>
        <end position="58"/>
    </location>
</feature>
<evidence type="ECO:0000313" key="2">
    <source>
        <dbReference type="EMBL" id="VVO61665.1"/>
    </source>
</evidence>
<dbReference type="InterPro" id="IPR036366">
    <property type="entry name" value="PGBDSf"/>
</dbReference>